<evidence type="ECO:0000259" key="4">
    <source>
        <dbReference type="PROSITE" id="PS51468"/>
    </source>
</evidence>
<dbReference type="EMBL" id="GIIL01008054">
    <property type="protein sequence ID" value="NOV51780.1"/>
    <property type="molecule type" value="Transcribed_RNA"/>
</dbReference>
<dbReference type="GO" id="GO:0032991">
    <property type="term" value="C:protein-containing complex"/>
    <property type="evidence" value="ECO:0007669"/>
    <property type="project" value="UniProtKB-ARBA"/>
</dbReference>
<reference evidence="5" key="1">
    <citation type="submission" date="2020-03" db="EMBL/GenBank/DDBJ databases">
        <title>Transcriptomic Profiling of the Digestive Tract of the Rat Flea, Xenopsylla cheopis, Following Blood Feeding and Infection with Yersinia pestis.</title>
        <authorList>
            <person name="Bland D.M."/>
            <person name="Martens C.A."/>
            <person name="Virtaneva K."/>
            <person name="Kanakabandi K."/>
            <person name="Long D."/>
            <person name="Rosenke R."/>
            <person name="Saturday G.A."/>
            <person name="Hoyt F.H."/>
            <person name="Bruno D.P."/>
            <person name="Ribeiro J.M.C."/>
            <person name="Hinnebusch J."/>
        </authorList>
    </citation>
    <scope>NUCLEOTIDE SEQUENCE</scope>
</reference>
<accession>A0A6M2E1L1</accession>
<feature type="domain" description="VIT" evidence="4">
    <location>
        <begin position="37"/>
        <end position="166"/>
    </location>
</feature>
<evidence type="ECO:0000256" key="1">
    <source>
        <dbReference type="SAM" id="MobiDB-lite"/>
    </source>
</evidence>
<sequence>MWRLLVAVLAVTTSVSCIPVEPVTESLVLTTTDIQPTTVKQATEAVKKGAADVYAFNVLSKIGSRYATTLVSSKLKNQADVARTAAFSVVLPETAFISGFLMEIEGKVYKAHVKEKEEAKRVYNAAVQAGQAAAHVALSARDSNRFTVDVSVPATQKATFNLTYEELLSRKVGVYNHVLNLNPGQIVKEMTVDVVIDENRPITTLRVPELRSGNEVTPDETDPNNSVATIIRDEKDKTKAHIRFAPTPEQQARLMQQLVEKEKKDEHPTFFNPFVTNQETTPNVNSGIKGQFVVQYDVERDPVGGEVLIYDGYFVHFFAPEDLKPLSKHVVFVLDTSGSMHGRKIEQLRTAMSAILADLKPEDFFHIINFSFAAKVWNLDDPNNSLSYSSPNVHWWGPREETNDKEIPPPSAYPANEKYLAKAKEEVEKLEANGGTNIYDSLEIAMRVANRGVDADKLVSGAPKPEPLIIFLTDGDPTVGETNLNKIYTMVDENKISDKPPTIFSLAFGDDADRNFLRKISLRNGGFLRHIYEAGDASRQLQNFYREVSSPLLAGVKFTYPPDQIDEQSLTKRSFPHLFVGSELVVAGRIQSGNTQIDPDVKAVGASGSWSTTGIVKPPSAPLHVPHKPAPLERLWAYLMIKQLLDEKDAQLDTEMPKVENEEKPHAEPNALMPQPKKETAKEKALKLALKYSFVTPLTSLVVVKPNATDSSVDTETAKPGSNGGHALPLSFAAPASFIGAPGMAIMGSASYSASTQSMSFDLSMSYPQNSLFAAGTPLAGVDRFSSIDLKDADESESTTATFETTENAAQEDKTIETNQQEEISLFPWLAGHLKDGMLEFETDGTLQRYNFTSNELTTKPECSNAVNAGSGKCVPLSFCPGAKSQIISIDIYKQFFCTVEGFAGVCCDESNRRDIQ</sequence>
<feature type="compositionally biased region" description="Basic and acidic residues" evidence="1">
    <location>
        <begin position="657"/>
        <end position="667"/>
    </location>
</feature>
<organism evidence="5">
    <name type="scientific">Xenopsylla cheopis</name>
    <name type="common">Oriental rat flea</name>
    <name type="synonym">Pulex cheopis</name>
    <dbReference type="NCBI Taxonomy" id="163159"/>
    <lineage>
        <taxon>Eukaryota</taxon>
        <taxon>Metazoa</taxon>
        <taxon>Ecdysozoa</taxon>
        <taxon>Arthropoda</taxon>
        <taxon>Hexapoda</taxon>
        <taxon>Insecta</taxon>
        <taxon>Pterygota</taxon>
        <taxon>Neoptera</taxon>
        <taxon>Endopterygota</taxon>
        <taxon>Siphonaptera</taxon>
        <taxon>Pulicidae</taxon>
        <taxon>Xenopsyllinae</taxon>
        <taxon>Xenopsylla</taxon>
    </lineage>
</organism>
<dbReference type="PANTHER" id="PTHR10338">
    <property type="entry name" value="INTER-ALPHA-TRYPSIN INHIBITOR HEAVY CHAIN FAMILY MEMBER"/>
    <property type="match status" value="1"/>
</dbReference>
<name>A0A6M2E1L1_XENCH</name>
<dbReference type="Gene3D" id="3.40.50.410">
    <property type="entry name" value="von Willebrand factor, type A domain"/>
    <property type="match status" value="1"/>
</dbReference>
<dbReference type="InterPro" id="IPR002035">
    <property type="entry name" value="VWF_A"/>
</dbReference>
<feature type="domain" description="VWFA" evidence="3">
    <location>
        <begin position="329"/>
        <end position="548"/>
    </location>
</feature>
<feature type="signal peptide" evidence="2">
    <location>
        <begin position="1"/>
        <end position="17"/>
    </location>
</feature>
<dbReference type="AlphaFoldDB" id="A0A6M2E1L1"/>
<dbReference type="InterPro" id="IPR036465">
    <property type="entry name" value="vWFA_dom_sf"/>
</dbReference>
<dbReference type="Pfam" id="PF13768">
    <property type="entry name" value="VWA_3"/>
    <property type="match status" value="1"/>
</dbReference>
<protein>
    <submittedName>
        <fullName evidence="5">Putative inter-alpha-trypsin inhibitor heavy chain h4-like isoform x5</fullName>
    </submittedName>
</protein>
<dbReference type="PROSITE" id="PS51257">
    <property type="entry name" value="PROKAR_LIPOPROTEIN"/>
    <property type="match status" value="1"/>
</dbReference>
<dbReference type="SMART" id="SM00609">
    <property type="entry name" value="VIT"/>
    <property type="match status" value="1"/>
</dbReference>
<keyword evidence="2" id="KW-0732">Signal</keyword>
<evidence type="ECO:0000313" key="5">
    <source>
        <dbReference type="EMBL" id="NOV51780.1"/>
    </source>
</evidence>
<dbReference type="SUPFAM" id="SSF53300">
    <property type="entry name" value="vWA-like"/>
    <property type="match status" value="1"/>
</dbReference>
<evidence type="ECO:0000256" key="2">
    <source>
        <dbReference type="SAM" id="SignalP"/>
    </source>
</evidence>
<proteinExistence type="predicted"/>
<dbReference type="PROSITE" id="PS51468">
    <property type="entry name" value="VIT"/>
    <property type="match status" value="1"/>
</dbReference>
<dbReference type="Pfam" id="PF08487">
    <property type="entry name" value="VIT"/>
    <property type="match status" value="1"/>
</dbReference>
<evidence type="ECO:0000259" key="3">
    <source>
        <dbReference type="PROSITE" id="PS50234"/>
    </source>
</evidence>
<dbReference type="InterPro" id="IPR050934">
    <property type="entry name" value="ITIH"/>
</dbReference>
<feature type="chain" id="PRO_5026712129" evidence="2">
    <location>
        <begin position="18"/>
        <end position="917"/>
    </location>
</feature>
<dbReference type="PANTHER" id="PTHR10338:SF108">
    <property type="entry name" value="INTER-ALPHA-TRYPSIN INHIBITOR HEAVY CHAIN H4-LIKE PROTEIN"/>
    <property type="match status" value="1"/>
</dbReference>
<feature type="region of interest" description="Disordered" evidence="1">
    <location>
        <begin position="657"/>
        <end position="680"/>
    </location>
</feature>
<dbReference type="SMART" id="SM00327">
    <property type="entry name" value="VWA"/>
    <property type="match status" value="1"/>
</dbReference>
<dbReference type="Pfam" id="PF13519">
    <property type="entry name" value="VWA_2"/>
    <property type="match status" value="1"/>
</dbReference>
<dbReference type="PROSITE" id="PS50234">
    <property type="entry name" value="VWFA"/>
    <property type="match status" value="1"/>
</dbReference>
<dbReference type="InterPro" id="IPR013694">
    <property type="entry name" value="VIT"/>
</dbReference>